<dbReference type="SUPFAM" id="SSF50939">
    <property type="entry name" value="Sialidases"/>
    <property type="match status" value="1"/>
</dbReference>
<organism evidence="3 4">
    <name type="scientific">Arachidicoccus rhizosphaerae</name>
    <dbReference type="NCBI Taxonomy" id="551991"/>
    <lineage>
        <taxon>Bacteria</taxon>
        <taxon>Pseudomonadati</taxon>
        <taxon>Bacteroidota</taxon>
        <taxon>Chitinophagia</taxon>
        <taxon>Chitinophagales</taxon>
        <taxon>Chitinophagaceae</taxon>
        <taxon>Arachidicoccus</taxon>
    </lineage>
</organism>
<evidence type="ECO:0000256" key="1">
    <source>
        <dbReference type="SAM" id="Phobius"/>
    </source>
</evidence>
<evidence type="ECO:0000313" key="4">
    <source>
        <dbReference type="Proteomes" id="UP000199041"/>
    </source>
</evidence>
<dbReference type="RefSeq" id="WP_244518753.1">
    <property type="nucleotide sequence ID" value="NZ_FNQY01000004.1"/>
</dbReference>
<dbReference type="AlphaFoldDB" id="A0A1H3X2M0"/>
<dbReference type="PANTHER" id="PTHR43752:SF2">
    <property type="entry name" value="BNR_ASP-BOX REPEAT FAMILY PROTEIN"/>
    <property type="match status" value="1"/>
</dbReference>
<dbReference type="PANTHER" id="PTHR43752">
    <property type="entry name" value="BNR/ASP-BOX REPEAT FAMILY PROTEIN"/>
    <property type="match status" value="1"/>
</dbReference>
<feature type="domain" description="Sialidase" evidence="2">
    <location>
        <begin position="76"/>
        <end position="350"/>
    </location>
</feature>
<dbReference type="EMBL" id="FNQY01000004">
    <property type="protein sequence ID" value="SDZ92872.1"/>
    <property type="molecule type" value="Genomic_DNA"/>
</dbReference>
<reference evidence="3 4" key="1">
    <citation type="submission" date="2016-10" db="EMBL/GenBank/DDBJ databases">
        <authorList>
            <person name="de Groot N.N."/>
        </authorList>
    </citation>
    <scope>NUCLEOTIDE SEQUENCE [LARGE SCALE GENOMIC DNA]</scope>
    <source>
        <strain evidence="3 4">Vu-144</strain>
    </source>
</reference>
<feature type="transmembrane region" description="Helical" evidence="1">
    <location>
        <begin position="12"/>
        <end position="32"/>
    </location>
</feature>
<dbReference type="Proteomes" id="UP000199041">
    <property type="component" value="Unassembled WGS sequence"/>
</dbReference>
<gene>
    <name evidence="3" type="ORF">SAMN05192529_104127</name>
</gene>
<keyword evidence="1" id="KW-0472">Membrane</keyword>
<evidence type="ECO:0000259" key="2">
    <source>
        <dbReference type="Pfam" id="PF13088"/>
    </source>
</evidence>
<dbReference type="InterPro" id="IPR011040">
    <property type="entry name" value="Sialidase"/>
</dbReference>
<evidence type="ECO:0000313" key="3">
    <source>
        <dbReference type="EMBL" id="SDZ92872.1"/>
    </source>
</evidence>
<dbReference type="STRING" id="551991.SAMN05192529_104127"/>
<dbReference type="PROSITE" id="PS51257">
    <property type="entry name" value="PROKAR_LIPOPROTEIN"/>
    <property type="match status" value="1"/>
</dbReference>
<name>A0A1H3X2M0_9BACT</name>
<protein>
    <submittedName>
        <fullName evidence="3">Alpha-L-rhamnosidase</fullName>
    </submittedName>
</protein>
<dbReference type="Pfam" id="PF13088">
    <property type="entry name" value="BNR_2"/>
    <property type="match status" value="1"/>
</dbReference>
<keyword evidence="1" id="KW-0812">Transmembrane</keyword>
<dbReference type="Gene3D" id="2.120.10.10">
    <property type="match status" value="1"/>
</dbReference>
<dbReference type="InterPro" id="IPR036278">
    <property type="entry name" value="Sialidase_sf"/>
</dbReference>
<dbReference type="CDD" id="cd15482">
    <property type="entry name" value="Sialidase_non-viral"/>
    <property type="match status" value="1"/>
</dbReference>
<keyword evidence="4" id="KW-1185">Reference proteome</keyword>
<keyword evidence="1" id="KW-1133">Transmembrane helix</keyword>
<sequence length="392" mass="43140">MTIRKYFGWKPLMIYMVAATSMVVVISCSAARKSAKSDDSGTAYWKAGIVKDEFLYDTAPFPSCHSATIAQTPGGMVAAFFGGTKERNPDVEIYVCRQVGGKWTAPRSVANGIQNDTLRYPTWNPVLYQVPGGDLLLFYKIGPKPSEWKGWMVRSKDNGKTWSSPDALPEGFLGPIKNQPVLLSDGKTLLCPSSTEDHGWHLHIEKTTDFGKTWTMTGPIDNGQFQGAIQPSILVHPDHRIQLLCRSKDRAILQSWSTDGGNTWSALTRTELPNNNSGIDAVTLTGGRFALVYNHVIPPEGKAKGARTPLNLAISKDGIHWDAAAILEDSPISQYSYPSIIQSSDGKLHVVYTWRRLKIKHTVIDPAKLHSLPIRDSIWPAVKGYVAPVPEG</sequence>
<proteinExistence type="predicted"/>
<accession>A0A1H3X2M0</accession>